<comment type="caution">
    <text evidence="10">The sequence shown here is derived from an EMBL/GenBank/DDBJ whole genome shotgun (WGS) entry which is preliminary data.</text>
</comment>
<dbReference type="Gene3D" id="3.30.160.60">
    <property type="entry name" value="Classic Zinc Finger"/>
    <property type="match status" value="1"/>
</dbReference>
<evidence type="ECO:0000256" key="1">
    <source>
        <dbReference type="ARBA" id="ARBA00004141"/>
    </source>
</evidence>
<feature type="region of interest" description="Disordered" evidence="7">
    <location>
        <begin position="1"/>
        <end position="27"/>
    </location>
</feature>
<feature type="transmembrane region" description="Helical" evidence="8">
    <location>
        <begin position="129"/>
        <end position="156"/>
    </location>
</feature>
<evidence type="ECO:0000256" key="6">
    <source>
        <dbReference type="ARBA" id="ARBA00023136"/>
    </source>
</evidence>
<feature type="transmembrane region" description="Helical" evidence="8">
    <location>
        <begin position="91"/>
        <end position="109"/>
    </location>
</feature>
<dbReference type="SUPFAM" id="SSF144091">
    <property type="entry name" value="Rhomboid-like"/>
    <property type="match status" value="1"/>
</dbReference>
<feature type="transmembrane region" description="Helical" evidence="8">
    <location>
        <begin position="241"/>
        <end position="257"/>
    </location>
</feature>
<gene>
    <name evidence="10" type="ORF">Psi02_09170</name>
</gene>
<dbReference type="InterPro" id="IPR035952">
    <property type="entry name" value="Rhomboid-like_sf"/>
</dbReference>
<evidence type="ECO:0000259" key="9">
    <source>
        <dbReference type="Pfam" id="PF01694"/>
    </source>
</evidence>
<proteinExistence type="inferred from homology"/>
<keyword evidence="6 8" id="KW-0472">Membrane</keyword>
<dbReference type="InterPro" id="IPR022764">
    <property type="entry name" value="Peptidase_S54_rhomboid_dom"/>
</dbReference>
<keyword evidence="5 8" id="KW-1133">Transmembrane helix</keyword>
<dbReference type="Gene3D" id="1.20.1540.10">
    <property type="entry name" value="Rhomboid-like"/>
    <property type="match status" value="1"/>
</dbReference>
<dbReference type="PANTHER" id="PTHR43731:SF14">
    <property type="entry name" value="PRESENILIN-ASSOCIATED RHOMBOID-LIKE PROTEIN, MITOCHONDRIAL"/>
    <property type="match status" value="1"/>
</dbReference>
<evidence type="ECO:0000256" key="8">
    <source>
        <dbReference type="SAM" id="Phobius"/>
    </source>
</evidence>
<dbReference type="AlphaFoldDB" id="A0A8J3XPZ7"/>
<reference evidence="10" key="1">
    <citation type="submission" date="2021-01" db="EMBL/GenBank/DDBJ databases">
        <title>Whole genome shotgun sequence of Planotetraspora silvatica NBRC 100141.</title>
        <authorList>
            <person name="Komaki H."/>
            <person name="Tamura T."/>
        </authorList>
    </citation>
    <scope>NUCLEOTIDE SEQUENCE</scope>
    <source>
        <strain evidence="10">NBRC 100141</strain>
    </source>
</reference>
<accession>A0A8J3XPZ7</accession>
<feature type="transmembrane region" description="Helical" evidence="8">
    <location>
        <begin position="264"/>
        <end position="284"/>
    </location>
</feature>
<dbReference type="EMBL" id="BOOQ01000003">
    <property type="protein sequence ID" value="GII44493.1"/>
    <property type="molecule type" value="Genomic_DNA"/>
</dbReference>
<evidence type="ECO:0000256" key="5">
    <source>
        <dbReference type="ARBA" id="ARBA00022989"/>
    </source>
</evidence>
<keyword evidence="10" id="KW-0645">Protease</keyword>
<dbReference type="Proteomes" id="UP000644610">
    <property type="component" value="Unassembled WGS sequence"/>
</dbReference>
<dbReference type="SUPFAM" id="SSF57845">
    <property type="entry name" value="B-box zinc-binding domain"/>
    <property type="match status" value="1"/>
</dbReference>
<keyword evidence="11" id="KW-1185">Reference proteome</keyword>
<dbReference type="InterPro" id="IPR050925">
    <property type="entry name" value="Rhomboid_protease_S54"/>
</dbReference>
<keyword evidence="4" id="KW-0378">Hydrolase</keyword>
<organism evidence="10 11">
    <name type="scientific">Planotetraspora silvatica</name>
    <dbReference type="NCBI Taxonomy" id="234614"/>
    <lineage>
        <taxon>Bacteria</taxon>
        <taxon>Bacillati</taxon>
        <taxon>Actinomycetota</taxon>
        <taxon>Actinomycetes</taxon>
        <taxon>Streptosporangiales</taxon>
        <taxon>Streptosporangiaceae</taxon>
        <taxon>Planotetraspora</taxon>
    </lineage>
</organism>
<keyword evidence="3 8" id="KW-0812">Transmembrane</keyword>
<comment type="similarity">
    <text evidence="2">Belongs to the peptidase S54 family.</text>
</comment>
<dbReference type="GO" id="GO:0006508">
    <property type="term" value="P:proteolysis"/>
    <property type="evidence" value="ECO:0007669"/>
    <property type="project" value="UniProtKB-KW"/>
</dbReference>
<dbReference type="GO" id="GO:0004252">
    <property type="term" value="F:serine-type endopeptidase activity"/>
    <property type="evidence" value="ECO:0007669"/>
    <property type="project" value="InterPro"/>
</dbReference>
<protein>
    <submittedName>
        <fullName evidence="10">Rhomboid family intramembrane serine protease</fullName>
    </submittedName>
</protein>
<dbReference type="RefSeq" id="WP_203972097.1">
    <property type="nucleotide sequence ID" value="NZ_BAAAKY010000004.1"/>
</dbReference>
<feature type="domain" description="Peptidase S54 rhomboid" evidence="9">
    <location>
        <begin position="127"/>
        <end position="254"/>
    </location>
</feature>
<evidence type="ECO:0000256" key="2">
    <source>
        <dbReference type="ARBA" id="ARBA00009045"/>
    </source>
</evidence>
<dbReference type="Pfam" id="PF01694">
    <property type="entry name" value="Rhomboid"/>
    <property type="match status" value="1"/>
</dbReference>
<evidence type="ECO:0000313" key="10">
    <source>
        <dbReference type="EMBL" id="GII44493.1"/>
    </source>
</evidence>
<evidence type="ECO:0000256" key="3">
    <source>
        <dbReference type="ARBA" id="ARBA00022692"/>
    </source>
</evidence>
<evidence type="ECO:0000256" key="7">
    <source>
        <dbReference type="SAM" id="MobiDB-lite"/>
    </source>
</evidence>
<dbReference type="GO" id="GO:0016020">
    <property type="term" value="C:membrane"/>
    <property type="evidence" value="ECO:0007669"/>
    <property type="project" value="UniProtKB-SubCell"/>
</dbReference>
<dbReference type="PANTHER" id="PTHR43731">
    <property type="entry name" value="RHOMBOID PROTEASE"/>
    <property type="match status" value="1"/>
</dbReference>
<sequence length="292" mass="31259">MTSQPPPPSPSEQPPEQPPVQPGAEAVPTCYRHPGRETYVRCQRCDRPICPDCMREAAVGHQCVECVREGNQSVRQAQAPLGGAAVAKPRVTWALLIANVLIFGLQYLMPGRIENDFAVSAGDIYYGEWWRLITGAFLHSGVFHIAFNMWALYAIGPELERRLGSVRFATLYLLSAIGGSVAIYLFGNVALGASGAIYGLFGALFVIAKRLGFDARGVLWLIAINVVITFVFPGISWQGHLGGLVTGTLVAAAFAYAPAKNRTVVQFGAAAAVLVVLVLLVTQLSPLAVPGL</sequence>
<feature type="transmembrane region" description="Helical" evidence="8">
    <location>
        <begin position="193"/>
        <end position="211"/>
    </location>
</feature>
<evidence type="ECO:0000313" key="11">
    <source>
        <dbReference type="Proteomes" id="UP000644610"/>
    </source>
</evidence>
<feature type="transmembrane region" description="Helical" evidence="8">
    <location>
        <begin position="168"/>
        <end position="187"/>
    </location>
</feature>
<evidence type="ECO:0000256" key="4">
    <source>
        <dbReference type="ARBA" id="ARBA00022801"/>
    </source>
</evidence>
<comment type="subcellular location">
    <subcellularLocation>
        <location evidence="1">Membrane</location>
        <topology evidence="1">Multi-pass membrane protein</topology>
    </subcellularLocation>
</comment>
<feature type="compositionally biased region" description="Pro residues" evidence="7">
    <location>
        <begin position="1"/>
        <end position="21"/>
    </location>
</feature>
<feature type="transmembrane region" description="Helical" evidence="8">
    <location>
        <begin position="218"/>
        <end position="235"/>
    </location>
</feature>
<name>A0A8J3XPZ7_9ACTN</name>